<dbReference type="SUPFAM" id="SSF55331">
    <property type="entry name" value="Tautomerase/MIF"/>
    <property type="match status" value="1"/>
</dbReference>
<dbReference type="RefSeq" id="WP_207299450.1">
    <property type="nucleotide sequence ID" value="NZ_CP071444.1"/>
</dbReference>
<evidence type="ECO:0000256" key="1">
    <source>
        <dbReference type="ARBA" id="ARBA00023235"/>
    </source>
</evidence>
<dbReference type="Proteomes" id="UP000663499">
    <property type="component" value="Chromosome"/>
</dbReference>
<gene>
    <name evidence="3" type="ORF">J0B03_09930</name>
</gene>
<dbReference type="Gene3D" id="3.30.429.10">
    <property type="entry name" value="Macrophage Migration Inhibitory Factor"/>
    <property type="match status" value="1"/>
</dbReference>
<dbReference type="EMBL" id="CP071444">
    <property type="protein sequence ID" value="QSX08108.1"/>
    <property type="molecule type" value="Genomic_DNA"/>
</dbReference>
<dbReference type="AlphaFoldDB" id="A0A975AHK4"/>
<accession>A0A975AHK4</accession>
<evidence type="ECO:0000313" key="4">
    <source>
        <dbReference type="Proteomes" id="UP000663499"/>
    </source>
</evidence>
<feature type="domain" description="4-oxalocrotonate tautomerase-like" evidence="2">
    <location>
        <begin position="2"/>
        <end position="60"/>
    </location>
</feature>
<dbReference type="Pfam" id="PF01361">
    <property type="entry name" value="Tautomerase"/>
    <property type="match status" value="1"/>
</dbReference>
<dbReference type="KEGG" id="alka:J0B03_09930"/>
<protein>
    <submittedName>
        <fullName evidence="3">Tautomerase family protein</fullName>
    </submittedName>
</protein>
<evidence type="ECO:0000313" key="3">
    <source>
        <dbReference type="EMBL" id="QSX08108.1"/>
    </source>
</evidence>
<proteinExistence type="predicted"/>
<dbReference type="GO" id="GO:0016853">
    <property type="term" value="F:isomerase activity"/>
    <property type="evidence" value="ECO:0007669"/>
    <property type="project" value="UniProtKB-KW"/>
</dbReference>
<dbReference type="InterPro" id="IPR004370">
    <property type="entry name" value="4-OT-like_dom"/>
</dbReference>
<sequence>MPVITIEAGKMDKEKKLQLVQGMVSVASEVLNIPEQAFTTIIRENDAENVGVGKELLADRHAK</sequence>
<reference evidence="3" key="1">
    <citation type="submission" date="2021-03" db="EMBL/GenBank/DDBJ databases">
        <title>Alkalibacter marinus sp. nov., isolated from tidal flat sediment.</title>
        <authorList>
            <person name="Namirimu T."/>
            <person name="Yang J.-A."/>
            <person name="Yang S.-H."/>
            <person name="Kim Y.-J."/>
            <person name="Kwon K.K."/>
        </authorList>
    </citation>
    <scope>NUCLEOTIDE SEQUENCE</scope>
    <source>
        <strain evidence="3">ES005</strain>
    </source>
</reference>
<evidence type="ECO:0000259" key="2">
    <source>
        <dbReference type="Pfam" id="PF01361"/>
    </source>
</evidence>
<keyword evidence="4" id="KW-1185">Reference proteome</keyword>
<keyword evidence="1" id="KW-0413">Isomerase</keyword>
<name>A0A975AHK4_9FIRM</name>
<dbReference type="NCBIfam" id="NF041920">
    <property type="entry name" value="DmpI"/>
    <property type="match status" value="1"/>
</dbReference>
<organism evidence="3 4">
    <name type="scientific">Alkalibacter rhizosphaerae</name>
    <dbReference type="NCBI Taxonomy" id="2815577"/>
    <lineage>
        <taxon>Bacteria</taxon>
        <taxon>Bacillati</taxon>
        <taxon>Bacillota</taxon>
        <taxon>Clostridia</taxon>
        <taxon>Eubacteriales</taxon>
        <taxon>Eubacteriaceae</taxon>
        <taxon>Alkalibacter</taxon>
    </lineage>
</organism>
<dbReference type="InterPro" id="IPR014347">
    <property type="entry name" value="Tautomerase/MIF_sf"/>
</dbReference>